<feature type="signal peptide" evidence="1">
    <location>
        <begin position="1"/>
        <end position="22"/>
    </location>
</feature>
<keyword evidence="1" id="KW-0732">Signal</keyword>
<proteinExistence type="predicted"/>
<dbReference type="SUPFAM" id="SSF50494">
    <property type="entry name" value="Trypsin-like serine proteases"/>
    <property type="match status" value="1"/>
</dbReference>
<dbReference type="RefSeq" id="WP_224043517.1">
    <property type="nucleotide sequence ID" value="NZ_CAJZAH010000004.1"/>
</dbReference>
<name>A0ABM8XI07_9BURK</name>
<evidence type="ECO:0000313" key="3">
    <source>
        <dbReference type="Proteomes" id="UP000721236"/>
    </source>
</evidence>
<dbReference type="Pfam" id="PF13365">
    <property type="entry name" value="Trypsin_2"/>
    <property type="match status" value="1"/>
</dbReference>
<keyword evidence="3" id="KW-1185">Reference proteome</keyword>
<sequence length="433" mass="45385">MRLPLNTSALLAATLSLSSAFAAESAPTIAKLGQSVYGVRTYSANEAPLAGGSAVVVGPGLLATACNVLAGAHTIAVRRDNISYGATLEAPDVERNLCLLRVENFTAPAVAMAASVPGFGQKAYAAAVSDGRTLALREAQVTGLQAGPDGKLDRIQLSLEADPAAGGRDSGGGLFDEQGRLLGIVSAPATGDRRLRALPAAWIGEARTRGAAAMANYQKTAATAAAAPTAVAAAAPAAPAAAVAAETAGPTSPRVGERWIYTLTDKLTNKQTPITLRVDRIEGDRVIFNQGARLERKDGRLERIETPMAGEFDLASPPGGWVPPGARVGTRWKTSFKQASSGVRTEFTATVGSETTVRVPAGSYRALRVTFDGYIQRPFYGFNAESGSTTSVPYTAVAWYAPELGRIVRFEARFASKLESRHEVLELSEHRFD</sequence>
<dbReference type="InterPro" id="IPR009003">
    <property type="entry name" value="Peptidase_S1_PA"/>
</dbReference>
<protein>
    <recommendedName>
        <fullName evidence="4">Serine protease</fullName>
    </recommendedName>
</protein>
<evidence type="ECO:0000256" key="1">
    <source>
        <dbReference type="SAM" id="SignalP"/>
    </source>
</evidence>
<reference evidence="2 3" key="1">
    <citation type="submission" date="2021-08" db="EMBL/GenBank/DDBJ databases">
        <authorList>
            <person name="Peeters C."/>
        </authorList>
    </citation>
    <scope>NUCLEOTIDE SEQUENCE [LARGE SCALE GENOMIC DNA]</scope>
    <source>
        <strain evidence="2 3">LMG 21510</strain>
    </source>
</reference>
<evidence type="ECO:0008006" key="4">
    <source>
        <dbReference type="Google" id="ProtNLM"/>
    </source>
</evidence>
<feature type="chain" id="PRO_5045356375" description="Serine protease" evidence="1">
    <location>
        <begin position="23"/>
        <end position="433"/>
    </location>
</feature>
<accession>A0ABM8XI07</accession>
<evidence type="ECO:0000313" key="2">
    <source>
        <dbReference type="EMBL" id="CAG9179785.1"/>
    </source>
</evidence>
<dbReference type="Gene3D" id="2.40.360.20">
    <property type="match status" value="1"/>
</dbReference>
<organism evidence="2 3">
    <name type="scientific">Cupriavidus respiraculi</name>
    <dbReference type="NCBI Taxonomy" id="195930"/>
    <lineage>
        <taxon>Bacteria</taxon>
        <taxon>Pseudomonadati</taxon>
        <taxon>Pseudomonadota</taxon>
        <taxon>Betaproteobacteria</taxon>
        <taxon>Burkholderiales</taxon>
        <taxon>Burkholderiaceae</taxon>
        <taxon>Cupriavidus</taxon>
    </lineage>
</organism>
<dbReference type="Proteomes" id="UP000721236">
    <property type="component" value="Unassembled WGS sequence"/>
</dbReference>
<dbReference type="EMBL" id="CAJZAH010000004">
    <property type="protein sequence ID" value="CAG9179785.1"/>
    <property type="molecule type" value="Genomic_DNA"/>
</dbReference>
<dbReference type="Gene3D" id="2.40.10.120">
    <property type="match status" value="1"/>
</dbReference>
<comment type="caution">
    <text evidence="2">The sequence shown here is derived from an EMBL/GenBank/DDBJ whole genome shotgun (WGS) entry which is preliminary data.</text>
</comment>
<gene>
    <name evidence="2" type="ORF">LMG21510_03898</name>
</gene>